<evidence type="ECO:0000313" key="2">
    <source>
        <dbReference type="EMBL" id="KAL3664340.1"/>
    </source>
</evidence>
<evidence type="ECO:0000313" key="3">
    <source>
        <dbReference type="Proteomes" id="UP001632037"/>
    </source>
</evidence>
<accession>A0ABD3FEJ9</accession>
<name>A0ABD3FEJ9_9STRA</name>
<reference evidence="2 3" key="1">
    <citation type="submission" date="2024-09" db="EMBL/GenBank/DDBJ databases">
        <title>Genome sequencing and assembly of Phytophthora oleae, isolate VK10A, causative agent of rot of olive drupes.</title>
        <authorList>
            <person name="Conti Taguali S."/>
            <person name="Riolo M."/>
            <person name="La Spada F."/>
            <person name="Cacciola S.O."/>
            <person name="Dionisio G."/>
        </authorList>
    </citation>
    <scope>NUCLEOTIDE SEQUENCE [LARGE SCALE GENOMIC DNA]</scope>
    <source>
        <strain evidence="2 3">VK10A</strain>
    </source>
</reference>
<sequence>MVRLESGRVVNDDLATIEVVLRSIRLDSVPFAIIVNNLKKRQYAEIMENGPGYEEIVKLMNSIKYKTPHIVFVPVIDALDEEDDAITKLPSDVEAFIRSKAPTVRIDHMTVQPIEIEDFHKVSERLREMQENLLKENMLLGHKIAQLSKKPHLIGDILDIVERRMAPTPSHSTPMDQDKLPAKILTTGGSTQESAVNTATSVLSERIDNFQWGEAFTFDSESENKRVVNTSGCLNWIWADFTVAKEFVKKLKRPWKQLKNWWKPQQRKSRSSDRDNLQTKDGDSTSGYSALSAFTAAQEKQQAGFPAPETVVDIRKKPVECQAE</sequence>
<dbReference type="EMBL" id="JBIMZQ010000024">
    <property type="protein sequence ID" value="KAL3664340.1"/>
    <property type="molecule type" value="Genomic_DNA"/>
</dbReference>
<feature type="compositionally biased region" description="Basic and acidic residues" evidence="1">
    <location>
        <begin position="270"/>
        <end position="283"/>
    </location>
</feature>
<keyword evidence="3" id="KW-1185">Reference proteome</keyword>
<organism evidence="2 3">
    <name type="scientific">Phytophthora oleae</name>
    <dbReference type="NCBI Taxonomy" id="2107226"/>
    <lineage>
        <taxon>Eukaryota</taxon>
        <taxon>Sar</taxon>
        <taxon>Stramenopiles</taxon>
        <taxon>Oomycota</taxon>
        <taxon>Peronosporomycetes</taxon>
        <taxon>Peronosporales</taxon>
        <taxon>Peronosporaceae</taxon>
        <taxon>Phytophthora</taxon>
    </lineage>
</organism>
<proteinExistence type="predicted"/>
<protein>
    <submittedName>
        <fullName evidence="2">Uncharacterized protein</fullName>
    </submittedName>
</protein>
<dbReference type="AlphaFoldDB" id="A0ABD3FEJ9"/>
<comment type="caution">
    <text evidence="2">The sequence shown here is derived from an EMBL/GenBank/DDBJ whole genome shotgun (WGS) entry which is preliminary data.</text>
</comment>
<gene>
    <name evidence="2" type="ORF">V7S43_010664</name>
</gene>
<feature type="region of interest" description="Disordered" evidence="1">
    <location>
        <begin position="262"/>
        <end position="286"/>
    </location>
</feature>
<evidence type="ECO:0000256" key="1">
    <source>
        <dbReference type="SAM" id="MobiDB-lite"/>
    </source>
</evidence>
<dbReference type="Proteomes" id="UP001632037">
    <property type="component" value="Unassembled WGS sequence"/>
</dbReference>